<evidence type="ECO:0000313" key="5">
    <source>
        <dbReference type="EMBL" id="NYG57707.1"/>
    </source>
</evidence>
<evidence type="ECO:0000259" key="4">
    <source>
        <dbReference type="Pfam" id="PF03358"/>
    </source>
</evidence>
<gene>
    <name evidence="5" type="ORF">BJ980_000630</name>
</gene>
<evidence type="ECO:0000256" key="2">
    <source>
        <dbReference type="ARBA" id="ARBA00022643"/>
    </source>
</evidence>
<dbReference type="InterPro" id="IPR051814">
    <property type="entry name" value="NAD(P)H-dep_FMN_reductase"/>
</dbReference>
<evidence type="ECO:0000256" key="3">
    <source>
        <dbReference type="ARBA" id="ARBA00023002"/>
    </source>
</evidence>
<dbReference type="PANTHER" id="PTHR43408:SF2">
    <property type="entry name" value="FMN REDUCTASE (NADPH)"/>
    <property type="match status" value="1"/>
</dbReference>
<proteinExistence type="predicted"/>
<dbReference type="RefSeq" id="WP_179500943.1">
    <property type="nucleotide sequence ID" value="NZ_JACCAA010000001.1"/>
</dbReference>
<keyword evidence="2" id="KW-0288">FMN</keyword>
<accession>A0A7Y9RZK9</accession>
<dbReference type="Gene3D" id="3.40.50.360">
    <property type="match status" value="1"/>
</dbReference>
<dbReference type="Proteomes" id="UP000540656">
    <property type="component" value="Unassembled WGS sequence"/>
</dbReference>
<evidence type="ECO:0000256" key="1">
    <source>
        <dbReference type="ARBA" id="ARBA00022630"/>
    </source>
</evidence>
<dbReference type="InterPro" id="IPR005025">
    <property type="entry name" value="FMN_Rdtase-like_dom"/>
</dbReference>
<dbReference type="Pfam" id="PF03358">
    <property type="entry name" value="FMN_red"/>
    <property type="match status" value="1"/>
</dbReference>
<sequence length="210" mass="21623">MTRIAVISGGLSSPSSTRLLADQLAAATVRSLADRGREAEVDVIELRPLAHDLADMMLTGFAPEALAGALDKVASADAVIAVSPVFSASFSGLFKMFFDAIDKDALEGTPVLIGATAGTARHSLVTEHALRPMFAYLKAVVVPTAVFAASEDFGSSEGGALSVRVAKAGSQLAAVVSGTVDTRSTRPVKVTIDNPEDTPDFESMLASLSG</sequence>
<comment type="caution">
    <text evidence="5">The sequence shown here is derived from an EMBL/GenBank/DDBJ whole genome shotgun (WGS) entry which is preliminary data.</text>
</comment>
<keyword evidence="6" id="KW-1185">Reference proteome</keyword>
<dbReference type="NCBIfam" id="TIGR04037">
    <property type="entry name" value="LLM_duo_CE1759"/>
    <property type="match status" value="1"/>
</dbReference>
<dbReference type="AlphaFoldDB" id="A0A7Y9RZK9"/>
<protein>
    <submittedName>
        <fullName evidence="5">FMN reductase</fullName>
        <ecNumber evidence="5">1.5.1.38</ecNumber>
    </submittedName>
</protein>
<dbReference type="InterPro" id="IPR029039">
    <property type="entry name" value="Flavoprotein-like_sf"/>
</dbReference>
<dbReference type="InterPro" id="IPR023932">
    <property type="entry name" value="CE1759_FMN_reduct"/>
</dbReference>
<keyword evidence="1" id="KW-0285">Flavoprotein</keyword>
<dbReference type="GO" id="GO:0052873">
    <property type="term" value="F:FMN reductase (NADPH) activity"/>
    <property type="evidence" value="ECO:0007669"/>
    <property type="project" value="UniProtKB-EC"/>
</dbReference>
<reference evidence="5 6" key="1">
    <citation type="submission" date="2020-07" db="EMBL/GenBank/DDBJ databases">
        <title>Sequencing the genomes of 1000 actinobacteria strains.</title>
        <authorList>
            <person name="Klenk H.-P."/>
        </authorList>
    </citation>
    <scope>NUCLEOTIDE SEQUENCE [LARGE SCALE GENOMIC DNA]</scope>
    <source>
        <strain evidence="5 6">DSM 23819</strain>
    </source>
</reference>
<organism evidence="5 6">
    <name type="scientific">Nocardioides daedukensis</name>
    <dbReference type="NCBI Taxonomy" id="634462"/>
    <lineage>
        <taxon>Bacteria</taxon>
        <taxon>Bacillati</taxon>
        <taxon>Actinomycetota</taxon>
        <taxon>Actinomycetes</taxon>
        <taxon>Propionibacteriales</taxon>
        <taxon>Nocardioidaceae</taxon>
        <taxon>Nocardioides</taxon>
    </lineage>
</organism>
<feature type="domain" description="NADPH-dependent FMN reductase-like" evidence="4">
    <location>
        <begin position="2"/>
        <end position="152"/>
    </location>
</feature>
<keyword evidence="3 5" id="KW-0560">Oxidoreductase</keyword>
<dbReference type="PANTHER" id="PTHR43408">
    <property type="entry name" value="FMN REDUCTASE (NADPH)"/>
    <property type="match status" value="1"/>
</dbReference>
<dbReference type="EC" id="1.5.1.38" evidence="5"/>
<evidence type="ECO:0000313" key="6">
    <source>
        <dbReference type="Proteomes" id="UP000540656"/>
    </source>
</evidence>
<dbReference type="SUPFAM" id="SSF52218">
    <property type="entry name" value="Flavoproteins"/>
    <property type="match status" value="1"/>
</dbReference>
<dbReference type="EMBL" id="JACCAA010000001">
    <property type="protein sequence ID" value="NYG57707.1"/>
    <property type="molecule type" value="Genomic_DNA"/>
</dbReference>
<name>A0A7Y9RZK9_9ACTN</name>